<dbReference type="PANTHER" id="PTHR15020:SF45">
    <property type="entry name" value="NAD(P)-BINDING DOMAIN-CONTAINING PROTEIN"/>
    <property type="match status" value="1"/>
</dbReference>
<dbReference type="Gene3D" id="3.40.50.720">
    <property type="entry name" value="NAD(P)-binding Rossmann-like Domain"/>
    <property type="match status" value="1"/>
</dbReference>
<name>A0A835Z825_9STRA</name>
<dbReference type="EMBL" id="JAFCMP010000065">
    <property type="protein sequence ID" value="KAG5188730.1"/>
    <property type="molecule type" value="Genomic_DNA"/>
</dbReference>
<keyword evidence="1" id="KW-0732">Signal</keyword>
<dbReference type="CDD" id="cd05243">
    <property type="entry name" value="SDR_a5"/>
    <property type="match status" value="1"/>
</dbReference>
<evidence type="ECO:0000256" key="1">
    <source>
        <dbReference type="SAM" id="SignalP"/>
    </source>
</evidence>
<organism evidence="3 4">
    <name type="scientific">Tribonema minus</name>
    <dbReference type="NCBI Taxonomy" id="303371"/>
    <lineage>
        <taxon>Eukaryota</taxon>
        <taxon>Sar</taxon>
        <taxon>Stramenopiles</taxon>
        <taxon>Ochrophyta</taxon>
        <taxon>PX clade</taxon>
        <taxon>Xanthophyceae</taxon>
        <taxon>Tribonematales</taxon>
        <taxon>Tribonemataceae</taxon>
        <taxon>Tribonema</taxon>
    </lineage>
</organism>
<accession>A0A835Z825</accession>
<evidence type="ECO:0000313" key="3">
    <source>
        <dbReference type="EMBL" id="KAG5188730.1"/>
    </source>
</evidence>
<dbReference type="AlphaFoldDB" id="A0A835Z825"/>
<reference evidence="3" key="1">
    <citation type="submission" date="2021-02" db="EMBL/GenBank/DDBJ databases">
        <title>First Annotated Genome of the Yellow-green Alga Tribonema minus.</title>
        <authorList>
            <person name="Mahan K.M."/>
        </authorList>
    </citation>
    <scope>NUCLEOTIDE SEQUENCE</scope>
    <source>
        <strain evidence="3">UTEX B ZZ1240</strain>
    </source>
</reference>
<feature type="signal peptide" evidence="1">
    <location>
        <begin position="1"/>
        <end position="19"/>
    </location>
</feature>
<dbReference type="Proteomes" id="UP000664859">
    <property type="component" value="Unassembled WGS sequence"/>
</dbReference>
<protein>
    <submittedName>
        <fullName evidence="3">Epimerase/dehydrogenase</fullName>
    </submittedName>
</protein>
<dbReference type="PROSITE" id="PS51257">
    <property type="entry name" value="PROKAR_LIPOPROTEIN"/>
    <property type="match status" value="1"/>
</dbReference>
<gene>
    <name evidence="3" type="ORF">JKP88DRAFT_193233</name>
</gene>
<dbReference type="SUPFAM" id="SSF51735">
    <property type="entry name" value="NAD(P)-binding Rossmann-fold domains"/>
    <property type="match status" value="1"/>
</dbReference>
<sequence length="262" mass="27350">MRSLFVCVSALAAVSCVEAFLAPMSVARTARSSSSLSMAYNKVFVAGGSSGVGREVVNQLVSKGKQVVAIVRREDALEELNAIEGVTAVMVDALDLKGVEGALDGCDAAITTLGGSSGENRVDYEGNRNVIESAGILGVTRVILVTSVGCGDSRGAISDQVYTSLEKALVAKTKAEKMLQKYYTNAFWTIIRPGGLQTAEGTGKAILTENKTIAGIIRRADVADVVVRALDNDGTHKKVFTAVDPSIPSSFGDASKAEAFPL</sequence>
<feature type="domain" description="NAD(P)-binding" evidence="2">
    <location>
        <begin position="47"/>
        <end position="232"/>
    </location>
</feature>
<keyword evidence="4" id="KW-1185">Reference proteome</keyword>
<evidence type="ECO:0000259" key="2">
    <source>
        <dbReference type="Pfam" id="PF13460"/>
    </source>
</evidence>
<dbReference type="InterPro" id="IPR036291">
    <property type="entry name" value="NAD(P)-bd_dom_sf"/>
</dbReference>
<dbReference type="OrthoDB" id="419598at2759"/>
<feature type="chain" id="PRO_5032514932" evidence="1">
    <location>
        <begin position="20"/>
        <end position="262"/>
    </location>
</feature>
<dbReference type="PANTHER" id="PTHR15020">
    <property type="entry name" value="FLAVIN REDUCTASE-RELATED"/>
    <property type="match status" value="1"/>
</dbReference>
<comment type="caution">
    <text evidence="3">The sequence shown here is derived from an EMBL/GenBank/DDBJ whole genome shotgun (WGS) entry which is preliminary data.</text>
</comment>
<proteinExistence type="predicted"/>
<evidence type="ECO:0000313" key="4">
    <source>
        <dbReference type="Proteomes" id="UP000664859"/>
    </source>
</evidence>
<dbReference type="Pfam" id="PF13460">
    <property type="entry name" value="NAD_binding_10"/>
    <property type="match status" value="1"/>
</dbReference>
<dbReference type="InterPro" id="IPR016040">
    <property type="entry name" value="NAD(P)-bd_dom"/>
</dbReference>